<feature type="transmembrane region" description="Helical" evidence="1">
    <location>
        <begin position="12"/>
        <end position="33"/>
    </location>
</feature>
<protein>
    <submittedName>
        <fullName evidence="2">Uncharacterized protein</fullName>
    </submittedName>
</protein>
<dbReference type="KEGG" id="mhz:Metho_2539"/>
<dbReference type="GeneID" id="14401501"/>
<evidence type="ECO:0000313" key="2">
    <source>
        <dbReference type="EMBL" id="AGB50678.1"/>
    </source>
</evidence>
<reference evidence="3" key="1">
    <citation type="submission" date="2012-02" db="EMBL/GenBank/DDBJ databases">
        <title>Complete sequence of plasmid of Methanomethylovorans hollandica DSM 15978.</title>
        <authorList>
            <person name="Lucas S."/>
            <person name="Copeland A."/>
            <person name="Lapidus A."/>
            <person name="Glavina del Rio T."/>
            <person name="Dalin E."/>
            <person name="Tice H."/>
            <person name="Bruce D."/>
            <person name="Goodwin L."/>
            <person name="Pitluck S."/>
            <person name="Peters L."/>
            <person name="Mikhailova N."/>
            <person name="Held B."/>
            <person name="Kyrpides N."/>
            <person name="Mavromatis K."/>
            <person name="Ivanova N."/>
            <person name="Brettin T."/>
            <person name="Detter J.C."/>
            <person name="Han C."/>
            <person name="Larimer F."/>
            <person name="Land M."/>
            <person name="Hauser L."/>
            <person name="Markowitz V."/>
            <person name="Cheng J.-F."/>
            <person name="Hugenholtz P."/>
            <person name="Woyke T."/>
            <person name="Wu D."/>
            <person name="Spring S."/>
            <person name="Schroeder M."/>
            <person name="Brambilla E."/>
            <person name="Klenk H.-P."/>
            <person name="Eisen J.A."/>
        </authorList>
    </citation>
    <scope>NUCLEOTIDE SEQUENCE [LARGE SCALE GENOMIC DNA]</scope>
    <source>
        <strain evidence="3">DSM 15978 / NBRC 107637 / DMS1</strain>
        <plasmid evidence="3">Plasmid pMETHO01</plasmid>
    </source>
</reference>
<keyword evidence="1" id="KW-1133">Transmembrane helix</keyword>
<geneLocation type="plasmid" evidence="2 3">
    <name>pMETHO01</name>
</geneLocation>
<sequence>MEEDYLHALEVIGKILLLTPIIIALPILLYGIFTETNVGMDDSVAGYSAGLMMSAGFFILIYVSYQIIRKRGK</sequence>
<dbReference type="AlphaFoldDB" id="L0L2N2"/>
<name>L0L2N2_METHD</name>
<keyword evidence="1" id="KW-0812">Transmembrane</keyword>
<dbReference type="Proteomes" id="UP000010866">
    <property type="component" value="Plasmid pMETHO01"/>
</dbReference>
<dbReference type="HOGENOM" id="CLU_196464_0_0_2"/>
<keyword evidence="3" id="KW-1185">Reference proteome</keyword>
<evidence type="ECO:0000256" key="1">
    <source>
        <dbReference type="SAM" id="Phobius"/>
    </source>
</evidence>
<gene>
    <name evidence="2" type="ordered locus">Metho_2539</name>
</gene>
<organism evidence="2 3">
    <name type="scientific">Methanomethylovorans hollandica (strain DSM 15978 / NBRC 107637 / DMS1)</name>
    <dbReference type="NCBI Taxonomy" id="867904"/>
    <lineage>
        <taxon>Archaea</taxon>
        <taxon>Methanobacteriati</taxon>
        <taxon>Methanobacteriota</taxon>
        <taxon>Stenosarchaea group</taxon>
        <taxon>Methanomicrobia</taxon>
        <taxon>Methanosarcinales</taxon>
        <taxon>Methanosarcinaceae</taxon>
        <taxon>Methanomethylovorans</taxon>
    </lineage>
</organism>
<keyword evidence="1" id="KW-0472">Membrane</keyword>
<dbReference type="EMBL" id="CP003363">
    <property type="protein sequence ID" value="AGB50678.1"/>
    <property type="molecule type" value="Genomic_DNA"/>
</dbReference>
<feature type="transmembrane region" description="Helical" evidence="1">
    <location>
        <begin position="45"/>
        <end position="65"/>
    </location>
</feature>
<dbReference type="RefSeq" id="WP_015313810.1">
    <property type="nucleotide sequence ID" value="NC_019972.1"/>
</dbReference>
<keyword evidence="2" id="KW-0614">Plasmid</keyword>
<evidence type="ECO:0000313" key="3">
    <source>
        <dbReference type="Proteomes" id="UP000010866"/>
    </source>
</evidence>
<accession>L0L2N2</accession>
<proteinExistence type="predicted"/>